<evidence type="ECO:0000256" key="1">
    <source>
        <dbReference type="ARBA" id="ARBA00004141"/>
    </source>
</evidence>
<accession>A0AAV5WW84</accession>
<comment type="pathway">
    <text evidence="2">Lipid metabolism; phospholipid metabolism.</text>
</comment>
<keyword evidence="8" id="KW-0012">Acyltransferase</keyword>
<dbReference type="GO" id="GO:0071617">
    <property type="term" value="F:lysophospholipid acyltransferase activity"/>
    <property type="evidence" value="ECO:0007669"/>
    <property type="project" value="TreeGrafter"/>
</dbReference>
<proteinExistence type="inferred from homology"/>
<feature type="transmembrane region" description="Helical" evidence="12">
    <location>
        <begin position="56"/>
        <end position="75"/>
    </location>
</feature>
<dbReference type="InterPro" id="IPR004299">
    <property type="entry name" value="MBOAT_fam"/>
</dbReference>
<dbReference type="InterPro" id="IPR049941">
    <property type="entry name" value="LPLAT_7/PORCN-like"/>
</dbReference>
<dbReference type="GO" id="GO:0044233">
    <property type="term" value="C:mitochondria-associated endoplasmic reticulum membrane contact site"/>
    <property type="evidence" value="ECO:0007669"/>
    <property type="project" value="TreeGrafter"/>
</dbReference>
<dbReference type="GO" id="GO:0030258">
    <property type="term" value="P:lipid modification"/>
    <property type="evidence" value="ECO:0007669"/>
    <property type="project" value="TreeGrafter"/>
</dbReference>
<keyword evidence="6 12" id="KW-1133">Transmembrane helix</keyword>
<evidence type="ECO:0000256" key="4">
    <source>
        <dbReference type="ARBA" id="ARBA00022679"/>
    </source>
</evidence>
<evidence type="ECO:0000256" key="5">
    <source>
        <dbReference type="ARBA" id="ARBA00022692"/>
    </source>
</evidence>
<keyword evidence="14" id="KW-1185">Reference proteome</keyword>
<feature type="transmembrane region" description="Helical" evidence="12">
    <location>
        <begin position="251"/>
        <end position="270"/>
    </location>
</feature>
<comment type="caution">
    <text evidence="13">The sequence shown here is derived from an EMBL/GenBank/DDBJ whole genome shotgun (WGS) entry which is preliminary data.</text>
</comment>
<dbReference type="GO" id="GO:0006661">
    <property type="term" value="P:phosphatidylinositol biosynthetic process"/>
    <property type="evidence" value="ECO:0007669"/>
    <property type="project" value="TreeGrafter"/>
</dbReference>
<evidence type="ECO:0000256" key="7">
    <source>
        <dbReference type="ARBA" id="ARBA00023136"/>
    </source>
</evidence>
<feature type="transmembrane region" description="Helical" evidence="12">
    <location>
        <begin position="95"/>
        <end position="112"/>
    </location>
</feature>
<sequence length="498" mass="57172">TAYSRQWMADQRSSFFSLLSKDDWIYTGILGGSFLLSILLRFVFTGRSLYGVLKYSPGFIGFSVALALLGWKIVYSIPIALFSSIAIKYGKAGDNHQMPLLVFSVVFIYLLFTRHLHEFFPVPELASQANALQLIITLRAIGLAYDVGDSRFDRLNPGQSRRKRHLESDPDLLMMFNYLYHFCGLFTGPYYSYQMFLDSCDSQAAPFHENYLKTGLFSEYTWRLKQLAWSLPIFIITNKLFPLDGLRTDDVFVWSFFYKLIYAAAVFTVFRMRVYAAWSISECMCVTLNIGIYPDSSAPKCVVGPTNIDEFKKGWRDGTTTANSVAIQNIDVPEVEASDGFRAGIRGWNRSVQTWLALYVHSRSPKATRMVLTMFVSALWHGTYAGYFMSFLVVPICTAAEDVLFRFFPKGENGERNKTFLRVYWLTLRTRGFDFMATGFLLKNWHDTHRLWSSVYYWIPITMIVVYFVASALDSITGKEKKRSEESIDPKEESIKSE</sequence>
<name>A0AAV5WW84_9BILA</name>
<feature type="transmembrane region" description="Helical" evidence="12">
    <location>
        <begin position="24"/>
        <end position="44"/>
    </location>
</feature>
<keyword evidence="5 12" id="KW-0812">Transmembrane</keyword>
<reference evidence="13" key="1">
    <citation type="submission" date="2023-10" db="EMBL/GenBank/DDBJ databases">
        <title>Genome assembly of Pristionchus species.</title>
        <authorList>
            <person name="Yoshida K."/>
            <person name="Sommer R.J."/>
        </authorList>
    </citation>
    <scope>NUCLEOTIDE SEQUENCE</scope>
    <source>
        <strain evidence="13">RS5133</strain>
    </source>
</reference>
<feature type="region of interest" description="Disordered" evidence="11">
    <location>
        <begin position="479"/>
        <end position="498"/>
    </location>
</feature>
<dbReference type="PANTHER" id="PTHR13906:SF16">
    <property type="entry name" value="LYSOPHOSPHOLIPID ACYLTRANSFERASE 7"/>
    <property type="match status" value="1"/>
</dbReference>
<dbReference type="Proteomes" id="UP001432322">
    <property type="component" value="Unassembled WGS sequence"/>
</dbReference>
<evidence type="ECO:0000313" key="14">
    <source>
        <dbReference type="Proteomes" id="UP001432322"/>
    </source>
</evidence>
<keyword evidence="4" id="KW-0808">Transferase</keyword>
<feature type="transmembrane region" description="Helical" evidence="12">
    <location>
        <begin position="172"/>
        <end position="191"/>
    </location>
</feature>
<protein>
    <recommendedName>
        <fullName evidence="10">Lysophospholipid acyltransferase 7</fullName>
    </recommendedName>
</protein>
<evidence type="ECO:0000256" key="11">
    <source>
        <dbReference type="SAM" id="MobiDB-lite"/>
    </source>
</evidence>
<feature type="transmembrane region" description="Helical" evidence="12">
    <location>
        <begin position="455"/>
        <end position="473"/>
    </location>
</feature>
<comment type="pathway">
    <text evidence="9">Phospholipid metabolism.</text>
</comment>
<dbReference type="GO" id="GO:0016020">
    <property type="term" value="C:membrane"/>
    <property type="evidence" value="ECO:0007669"/>
    <property type="project" value="UniProtKB-SubCell"/>
</dbReference>
<evidence type="ECO:0000256" key="6">
    <source>
        <dbReference type="ARBA" id="ARBA00022989"/>
    </source>
</evidence>
<evidence type="ECO:0000256" key="8">
    <source>
        <dbReference type="ARBA" id="ARBA00023315"/>
    </source>
</evidence>
<dbReference type="Pfam" id="PF03062">
    <property type="entry name" value="MBOAT"/>
    <property type="match status" value="1"/>
</dbReference>
<keyword evidence="7 12" id="KW-0472">Membrane</keyword>
<evidence type="ECO:0000256" key="9">
    <source>
        <dbReference type="ARBA" id="ARBA00025707"/>
    </source>
</evidence>
<feature type="non-terminal residue" evidence="13">
    <location>
        <position position="1"/>
    </location>
</feature>
<comment type="subcellular location">
    <subcellularLocation>
        <location evidence="1">Membrane</location>
        <topology evidence="1">Multi-pass membrane protein</topology>
    </subcellularLocation>
</comment>
<dbReference type="AlphaFoldDB" id="A0AAV5WW84"/>
<organism evidence="13 14">
    <name type="scientific">Pristionchus fissidentatus</name>
    <dbReference type="NCBI Taxonomy" id="1538716"/>
    <lineage>
        <taxon>Eukaryota</taxon>
        <taxon>Metazoa</taxon>
        <taxon>Ecdysozoa</taxon>
        <taxon>Nematoda</taxon>
        <taxon>Chromadorea</taxon>
        <taxon>Rhabditida</taxon>
        <taxon>Rhabditina</taxon>
        <taxon>Diplogasteromorpha</taxon>
        <taxon>Diplogasteroidea</taxon>
        <taxon>Neodiplogasteridae</taxon>
        <taxon>Pristionchus</taxon>
    </lineage>
</organism>
<evidence type="ECO:0000256" key="2">
    <source>
        <dbReference type="ARBA" id="ARBA00005074"/>
    </source>
</evidence>
<evidence type="ECO:0000313" key="13">
    <source>
        <dbReference type="EMBL" id="GMT36326.1"/>
    </source>
</evidence>
<evidence type="ECO:0000256" key="3">
    <source>
        <dbReference type="ARBA" id="ARBA00010323"/>
    </source>
</evidence>
<feature type="transmembrane region" description="Helical" evidence="12">
    <location>
        <begin position="371"/>
        <end position="396"/>
    </location>
</feature>
<gene>
    <name evidence="13" type="ORF">PFISCL1PPCAC_27623</name>
</gene>
<evidence type="ECO:0000256" key="12">
    <source>
        <dbReference type="SAM" id="Phobius"/>
    </source>
</evidence>
<evidence type="ECO:0000256" key="10">
    <source>
        <dbReference type="ARBA" id="ARBA00093678"/>
    </source>
</evidence>
<dbReference type="EMBL" id="BTSY01000007">
    <property type="protein sequence ID" value="GMT36326.1"/>
    <property type="molecule type" value="Genomic_DNA"/>
</dbReference>
<dbReference type="PANTHER" id="PTHR13906">
    <property type="entry name" value="PORCUPINE"/>
    <property type="match status" value="1"/>
</dbReference>
<comment type="similarity">
    <text evidence="3">Belongs to the membrane-bound acyltransferase family.</text>
</comment>